<dbReference type="Proteomes" id="UP000465266">
    <property type="component" value="Unassembled WGS sequence"/>
</dbReference>
<keyword evidence="7" id="KW-1185">Reference proteome</keyword>
<gene>
    <name evidence="5" type="ORF">Aud_002679</name>
    <name evidence="4" type="ORF">IFM53868_05251</name>
</gene>
<proteinExistence type="inferred from homology"/>
<evidence type="ECO:0000256" key="2">
    <source>
        <dbReference type="ARBA" id="ARBA00022857"/>
    </source>
</evidence>
<dbReference type="PANTHER" id="PTHR42760">
    <property type="entry name" value="SHORT-CHAIN DEHYDROGENASES/REDUCTASES FAMILY MEMBER"/>
    <property type="match status" value="1"/>
</dbReference>
<dbReference type="GO" id="GO:0016616">
    <property type="term" value="F:oxidoreductase activity, acting on the CH-OH group of donors, NAD or NADP as acceptor"/>
    <property type="evidence" value="ECO:0007669"/>
    <property type="project" value="TreeGrafter"/>
</dbReference>
<sequence>MNKVPEIMAREGEPDPDVFVKADAFTKKTYRDVYSAIDPTRPNLSQKGKVVVITGASRGLGRYSFAASFARAHADAIVLLARSRENLSQTETMVKSISPSTKVLSIAVDVTDYDSVKRAFDEIIERLGIPQVLVNNAGVIASQCRIVDDDPDFWWRTQEVNVRGTFNVTQAFLKIVGPSPAAPTAIINLTSAAGHYVGQKLSSYCLTKLAITQFTAFLKDEHPQITSVSLHPGMIPTDMGNSASWLAPFMKDTADLCGGTAVWLSSGDRQFLSGRYVAANWDVEELEARKEEIVQDNLLTVRLNGRFGE</sequence>
<dbReference type="CDD" id="cd05233">
    <property type="entry name" value="SDR_c"/>
    <property type="match status" value="1"/>
</dbReference>
<organism evidence="5 6">
    <name type="scientific">Aspergillus udagawae</name>
    <dbReference type="NCBI Taxonomy" id="91492"/>
    <lineage>
        <taxon>Eukaryota</taxon>
        <taxon>Fungi</taxon>
        <taxon>Dikarya</taxon>
        <taxon>Ascomycota</taxon>
        <taxon>Pezizomycotina</taxon>
        <taxon>Eurotiomycetes</taxon>
        <taxon>Eurotiomycetidae</taxon>
        <taxon>Eurotiales</taxon>
        <taxon>Aspergillaceae</taxon>
        <taxon>Aspergillus</taxon>
        <taxon>Aspergillus subgen. Fumigati</taxon>
    </lineage>
</organism>
<dbReference type="RefSeq" id="XP_043143577.1">
    <property type="nucleotide sequence ID" value="XM_043287642.1"/>
</dbReference>
<dbReference type="AlphaFoldDB" id="A0A8E0QNZ2"/>
<keyword evidence="3" id="KW-0560">Oxidoreductase</keyword>
<comment type="similarity">
    <text evidence="1">Belongs to the short-chain dehydrogenases/reductases (SDR) family.</text>
</comment>
<evidence type="ECO:0000313" key="5">
    <source>
        <dbReference type="EMBL" id="GIC86311.1"/>
    </source>
</evidence>
<evidence type="ECO:0000313" key="6">
    <source>
        <dbReference type="Proteomes" id="UP000036893"/>
    </source>
</evidence>
<keyword evidence="2" id="KW-0521">NADP</keyword>
<comment type="caution">
    <text evidence="5">The sequence shown here is derived from an EMBL/GenBank/DDBJ whole genome shotgun (WGS) entry which is preliminary data.</text>
</comment>
<evidence type="ECO:0000313" key="4">
    <source>
        <dbReference type="EMBL" id="GFF87729.1"/>
    </source>
</evidence>
<dbReference type="InterPro" id="IPR036291">
    <property type="entry name" value="NAD(P)-bd_dom_sf"/>
</dbReference>
<dbReference type="Proteomes" id="UP000036893">
    <property type="component" value="Unassembled WGS sequence"/>
</dbReference>
<dbReference type="Gene3D" id="3.40.50.720">
    <property type="entry name" value="NAD(P)-binding Rossmann-like Domain"/>
    <property type="match status" value="1"/>
</dbReference>
<protein>
    <submittedName>
        <fullName evidence="4">Estradiol 17-beta-dehydrogenase 11</fullName>
    </submittedName>
</protein>
<dbReference type="GeneID" id="66990155"/>
<name>A0A8E0QNZ2_9EURO</name>
<accession>A0A8E0QNZ2</accession>
<dbReference type="PANTHER" id="PTHR42760:SF37">
    <property type="entry name" value="CLAVALDEHYDE DEHYDROGENASE"/>
    <property type="match status" value="1"/>
</dbReference>
<reference evidence="5" key="1">
    <citation type="journal article" date="2015" name="Genome Announc.">
        <title>Draft Genome Sequence of the Pathogenic Filamentous Fungus Aspergillus udagawae Strain IFM 46973T.</title>
        <authorList>
            <person name="Kusuya Y."/>
            <person name="Takahashi-Nakaguchi A."/>
            <person name="Takahashi H."/>
            <person name="Yaguchi T."/>
        </authorList>
    </citation>
    <scope>NUCLEOTIDE SEQUENCE</scope>
    <source>
        <strain evidence="5">IFM 46973</strain>
    </source>
</reference>
<dbReference type="EMBL" id="BLKG01000051">
    <property type="protein sequence ID" value="GFF87729.1"/>
    <property type="molecule type" value="Genomic_DNA"/>
</dbReference>
<dbReference type="InterPro" id="IPR002347">
    <property type="entry name" value="SDR_fam"/>
</dbReference>
<dbReference type="PRINTS" id="PR00081">
    <property type="entry name" value="GDHRDH"/>
</dbReference>
<evidence type="ECO:0000256" key="1">
    <source>
        <dbReference type="ARBA" id="ARBA00006484"/>
    </source>
</evidence>
<dbReference type="Pfam" id="PF00106">
    <property type="entry name" value="adh_short"/>
    <property type="match status" value="1"/>
</dbReference>
<reference evidence="4 7" key="2">
    <citation type="submission" date="2020-01" db="EMBL/GenBank/DDBJ databases">
        <title>Draft genome sequence of Aspergillus udagawae IFM 53868.</title>
        <authorList>
            <person name="Takahashi H."/>
            <person name="Yaguchi T."/>
        </authorList>
    </citation>
    <scope>NUCLEOTIDE SEQUENCE [LARGE SCALE GENOMIC DNA]</scope>
    <source>
        <strain evidence="4 7">IFM 53868</strain>
    </source>
</reference>
<reference evidence="5" key="3">
    <citation type="submission" date="2021-01" db="EMBL/GenBank/DDBJ databases">
        <title>Pan-genome distribution and transcriptional activeness of fungal secondary metabolism genes in Aspergillus section Fumigati.</title>
        <authorList>
            <person name="Takahashi H."/>
            <person name="Umemura M."/>
            <person name="Ninomiya A."/>
            <person name="Kusuya Y."/>
            <person name="Urayama S."/>
            <person name="Shimizu M."/>
            <person name="Watanabe A."/>
            <person name="Kamei K."/>
            <person name="Yaguchi T."/>
            <person name="Hagiwara D."/>
        </authorList>
    </citation>
    <scope>NUCLEOTIDE SEQUENCE</scope>
    <source>
        <strain evidence="5">IFM 46973</strain>
    </source>
</reference>
<dbReference type="SUPFAM" id="SSF51735">
    <property type="entry name" value="NAD(P)-binding Rossmann-fold domains"/>
    <property type="match status" value="1"/>
</dbReference>
<dbReference type="EMBL" id="BBXM02000002">
    <property type="protein sequence ID" value="GIC86311.1"/>
    <property type="molecule type" value="Genomic_DNA"/>
</dbReference>
<evidence type="ECO:0000313" key="7">
    <source>
        <dbReference type="Proteomes" id="UP000465266"/>
    </source>
</evidence>
<evidence type="ECO:0000256" key="3">
    <source>
        <dbReference type="ARBA" id="ARBA00023002"/>
    </source>
</evidence>